<name>A0A8X6TMV0_NEPPI</name>
<proteinExistence type="predicted"/>
<evidence type="ECO:0000313" key="3">
    <source>
        <dbReference type="Proteomes" id="UP000887013"/>
    </source>
</evidence>
<sequence length="86" mass="9972">MTQPHLEMQEKRFSRRSLGKEVWISINSLKVAFGVKEKSTDSPVLVSSVLHSCVMTRSVRGVQLVLMNFIVLFLWSLDFVRKLYDQ</sequence>
<keyword evidence="3" id="KW-1185">Reference proteome</keyword>
<comment type="caution">
    <text evidence="2">The sequence shown here is derived from an EMBL/GenBank/DDBJ whole genome shotgun (WGS) entry which is preliminary data.</text>
</comment>
<gene>
    <name evidence="2" type="ORF">NPIL_538681</name>
</gene>
<keyword evidence="1" id="KW-1133">Transmembrane helix</keyword>
<keyword evidence="1" id="KW-0472">Membrane</keyword>
<organism evidence="2 3">
    <name type="scientific">Nephila pilipes</name>
    <name type="common">Giant wood spider</name>
    <name type="synonym">Nephila maculata</name>
    <dbReference type="NCBI Taxonomy" id="299642"/>
    <lineage>
        <taxon>Eukaryota</taxon>
        <taxon>Metazoa</taxon>
        <taxon>Ecdysozoa</taxon>
        <taxon>Arthropoda</taxon>
        <taxon>Chelicerata</taxon>
        <taxon>Arachnida</taxon>
        <taxon>Araneae</taxon>
        <taxon>Araneomorphae</taxon>
        <taxon>Entelegynae</taxon>
        <taxon>Araneoidea</taxon>
        <taxon>Nephilidae</taxon>
        <taxon>Nephila</taxon>
    </lineage>
</organism>
<accession>A0A8X6TMV0</accession>
<feature type="transmembrane region" description="Helical" evidence="1">
    <location>
        <begin position="61"/>
        <end position="80"/>
    </location>
</feature>
<evidence type="ECO:0000256" key="1">
    <source>
        <dbReference type="SAM" id="Phobius"/>
    </source>
</evidence>
<keyword evidence="1" id="KW-0812">Transmembrane</keyword>
<dbReference type="EMBL" id="BMAW01061705">
    <property type="protein sequence ID" value="GFT32509.1"/>
    <property type="molecule type" value="Genomic_DNA"/>
</dbReference>
<reference evidence="2" key="1">
    <citation type="submission" date="2020-08" db="EMBL/GenBank/DDBJ databases">
        <title>Multicomponent nature underlies the extraordinary mechanical properties of spider dragline silk.</title>
        <authorList>
            <person name="Kono N."/>
            <person name="Nakamura H."/>
            <person name="Mori M."/>
            <person name="Yoshida Y."/>
            <person name="Ohtoshi R."/>
            <person name="Malay A.D."/>
            <person name="Moran D.A.P."/>
            <person name="Tomita M."/>
            <person name="Numata K."/>
            <person name="Arakawa K."/>
        </authorList>
    </citation>
    <scope>NUCLEOTIDE SEQUENCE</scope>
</reference>
<protein>
    <submittedName>
        <fullName evidence="2">Uncharacterized protein</fullName>
    </submittedName>
</protein>
<evidence type="ECO:0000313" key="2">
    <source>
        <dbReference type="EMBL" id="GFT32509.1"/>
    </source>
</evidence>
<dbReference type="Proteomes" id="UP000887013">
    <property type="component" value="Unassembled WGS sequence"/>
</dbReference>
<dbReference type="AlphaFoldDB" id="A0A8X6TMV0"/>